<evidence type="ECO:0000256" key="1">
    <source>
        <dbReference type="SAM" id="MobiDB-lite"/>
    </source>
</evidence>
<feature type="non-terminal residue" evidence="2">
    <location>
        <position position="59"/>
    </location>
</feature>
<gene>
    <name evidence="2" type="ORF">KI387_021098</name>
</gene>
<keyword evidence="3" id="KW-1185">Reference proteome</keyword>
<name>A0AA38G9G1_TAXCH</name>
<dbReference type="EMBL" id="JAHRHJ020000004">
    <property type="protein sequence ID" value="KAH9319329.1"/>
    <property type="molecule type" value="Genomic_DNA"/>
</dbReference>
<sequence length="59" mass="6459">MKPVSLAVGDVGAVLVYLQLKPKMENKKYVENEFMLPGPPKGKHTVENVPTPQPAETIV</sequence>
<evidence type="ECO:0000313" key="2">
    <source>
        <dbReference type="EMBL" id="KAH9319329.1"/>
    </source>
</evidence>
<comment type="caution">
    <text evidence="2">The sequence shown here is derived from an EMBL/GenBank/DDBJ whole genome shotgun (WGS) entry which is preliminary data.</text>
</comment>
<feature type="region of interest" description="Disordered" evidence="1">
    <location>
        <begin position="36"/>
        <end position="59"/>
    </location>
</feature>
<dbReference type="AlphaFoldDB" id="A0AA38G9G1"/>
<reference evidence="2 3" key="1">
    <citation type="journal article" date="2021" name="Nat. Plants">
        <title>The Taxus genome provides insights into paclitaxel biosynthesis.</title>
        <authorList>
            <person name="Xiong X."/>
            <person name="Gou J."/>
            <person name="Liao Q."/>
            <person name="Li Y."/>
            <person name="Zhou Q."/>
            <person name="Bi G."/>
            <person name="Li C."/>
            <person name="Du R."/>
            <person name="Wang X."/>
            <person name="Sun T."/>
            <person name="Guo L."/>
            <person name="Liang H."/>
            <person name="Lu P."/>
            <person name="Wu Y."/>
            <person name="Zhang Z."/>
            <person name="Ro D.K."/>
            <person name="Shang Y."/>
            <person name="Huang S."/>
            <person name="Yan J."/>
        </authorList>
    </citation>
    <scope>NUCLEOTIDE SEQUENCE [LARGE SCALE GENOMIC DNA]</scope>
    <source>
        <strain evidence="2">Ta-2019</strain>
    </source>
</reference>
<dbReference type="Proteomes" id="UP000824469">
    <property type="component" value="Unassembled WGS sequence"/>
</dbReference>
<organism evidence="2 3">
    <name type="scientific">Taxus chinensis</name>
    <name type="common">Chinese yew</name>
    <name type="synonym">Taxus wallichiana var. chinensis</name>
    <dbReference type="NCBI Taxonomy" id="29808"/>
    <lineage>
        <taxon>Eukaryota</taxon>
        <taxon>Viridiplantae</taxon>
        <taxon>Streptophyta</taxon>
        <taxon>Embryophyta</taxon>
        <taxon>Tracheophyta</taxon>
        <taxon>Spermatophyta</taxon>
        <taxon>Pinopsida</taxon>
        <taxon>Pinidae</taxon>
        <taxon>Conifers II</taxon>
        <taxon>Cupressales</taxon>
        <taxon>Taxaceae</taxon>
        <taxon>Taxus</taxon>
    </lineage>
</organism>
<proteinExistence type="predicted"/>
<protein>
    <submittedName>
        <fullName evidence="2">Uncharacterized protein</fullName>
    </submittedName>
</protein>
<evidence type="ECO:0000313" key="3">
    <source>
        <dbReference type="Proteomes" id="UP000824469"/>
    </source>
</evidence>
<accession>A0AA38G9G1</accession>